<evidence type="ECO:0000313" key="3">
    <source>
        <dbReference type="Proteomes" id="UP000289440"/>
    </source>
</evidence>
<gene>
    <name evidence="2" type="ORF">NCTC10166_00040</name>
</gene>
<dbReference type="RefSeq" id="WP_129719474.1">
    <property type="nucleotide sequence ID" value="NZ_LR214951.1"/>
</dbReference>
<evidence type="ECO:0000256" key="1">
    <source>
        <dbReference type="SAM" id="Phobius"/>
    </source>
</evidence>
<keyword evidence="1" id="KW-0472">Membrane</keyword>
<protein>
    <recommendedName>
        <fullName evidence="4">DUF3899 domain-containing protein</fullName>
    </recommendedName>
</protein>
<evidence type="ECO:0008006" key="4">
    <source>
        <dbReference type="Google" id="ProtNLM"/>
    </source>
</evidence>
<dbReference type="EMBL" id="LR214951">
    <property type="protein sequence ID" value="VEU59086.1"/>
    <property type="molecule type" value="Genomic_DNA"/>
</dbReference>
<dbReference type="OrthoDB" id="401207at2"/>
<evidence type="ECO:0000313" key="2">
    <source>
        <dbReference type="EMBL" id="VEU59086.1"/>
    </source>
</evidence>
<name>A0A449A4C0_9BACT</name>
<dbReference type="Proteomes" id="UP000289440">
    <property type="component" value="Chromosome"/>
</dbReference>
<feature type="transmembrane region" description="Helical" evidence="1">
    <location>
        <begin position="27"/>
        <end position="47"/>
    </location>
</feature>
<dbReference type="AlphaFoldDB" id="A0A449A4C0"/>
<accession>A0A449A4C0</accession>
<proteinExistence type="predicted"/>
<dbReference type="KEGG" id="mnu:NCTC10166_00040"/>
<keyword evidence="1" id="KW-0812">Transmembrane</keyword>
<feature type="transmembrane region" description="Helical" evidence="1">
    <location>
        <begin position="94"/>
        <end position="113"/>
    </location>
</feature>
<keyword evidence="1" id="KW-1133">Transmembrane helix</keyword>
<keyword evidence="3" id="KW-1185">Reference proteome</keyword>
<reference evidence="2 3" key="1">
    <citation type="submission" date="2019-01" db="EMBL/GenBank/DDBJ databases">
        <authorList>
            <consortium name="Pathogen Informatics"/>
        </authorList>
    </citation>
    <scope>NUCLEOTIDE SEQUENCE [LARGE SCALE GENOMIC DNA]</scope>
    <source>
        <strain evidence="2 3">NCTC10166</strain>
    </source>
</reference>
<sequence length="119" mass="13704">MFFLKNFNSTTQIAPLEAKSINFLPQWALILLGTLFLLLGISLLALYPKFKRLKNEYKEKQIQEYKFQNKINQNTNIKYEDTGMYLPFSQVAKYSAPIFLGITFCIIGVAWIIGSTIVL</sequence>
<organism evidence="2 3">
    <name type="scientific">Mesomycoplasma neurolyticum</name>
    <dbReference type="NCBI Taxonomy" id="2120"/>
    <lineage>
        <taxon>Bacteria</taxon>
        <taxon>Bacillati</taxon>
        <taxon>Mycoplasmatota</taxon>
        <taxon>Mycoplasmoidales</taxon>
        <taxon>Metamycoplasmataceae</taxon>
        <taxon>Mesomycoplasma</taxon>
    </lineage>
</organism>